<dbReference type="NCBIfam" id="TIGR00239">
    <property type="entry name" value="2oxo_dh_E1"/>
    <property type="match status" value="1"/>
</dbReference>
<dbReference type="GO" id="GO:0030976">
    <property type="term" value="F:thiamine pyrophosphate binding"/>
    <property type="evidence" value="ECO:0007669"/>
    <property type="project" value="InterPro"/>
</dbReference>
<keyword evidence="5" id="KW-0786">Thiamine pyrophosphate</keyword>
<dbReference type="GO" id="GO:0016624">
    <property type="term" value="F:oxidoreductase activity, acting on the aldehyde or oxo group of donors, disulfide as acceptor"/>
    <property type="evidence" value="ECO:0007669"/>
    <property type="project" value="InterPro"/>
</dbReference>
<dbReference type="InterPro" id="IPR042179">
    <property type="entry name" value="KGD_C_sf"/>
</dbReference>
<dbReference type="Gene3D" id="1.10.287.1150">
    <property type="entry name" value="TPP helical domain"/>
    <property type="match status" value="1"/>
</dbReference>
<dbReference type="AlphaFoldDB" id="A0AAW1CK60"/>
<comment type="cofactor">
    <cofactor evidence="1">
        <name>thiamine diphosphate</name>
        <dbReference type="ChEBI" id="CHEBI:58937"/>
    </cofactor>
</comment>
<evidence type="ECO:0000256" key="4">
    <source>
        <dbReference type="ARBA" id="ARBA00023002"/>
    </source>
</evidence>
<dbReference type="SMART" id="SM00861">
    <property type="entry name" value="Transket_pyr"/>
    <property type="match status" value="1"/>
</dbReference>
<dbReference type="Pfam" id="PF16870">
    <property type="entry name" value="OxoGdeHyase_C"/>
    <property type="match status" value="1"/>
</dbReference>
<dbReference type="SUPFAM" id="SSF52518">
    <property type="entry name" value="Thiamin diphosphate-binding fold (THDP-binding)"/>
    <property type="match status" value="2"/>
</dbReference>
<dbReference type="EMBL" id="JAPXFL010000013">
    <property type="protein sequence ID" value="KAK9497879.1"/>
    <property type="molecule type" value="Genomic_DNA"/>
</dbReference>
<gene>
    <name evidence="7" type="ORF">O3M35_003789</name>
</gene>
<dbReference type="NCBIfam" id="NF008907">
    <property type="entry name" value="PRK12270.1"/>
    <property type="match status" value="1"/>
</dbReference>
<comment type="caution">
    <text evidence="7">The sequence shown here is derived from an EMBL/GenBank/DDBJ whole genome shotgun (WGS) entry which is preliminary data.</text>
</comment>
<dbReference type="PANTHER" id="PTHR23152">
    <property type="entry name" value="2-OXOGLUTARATE DEHYDROGENASE"/>
    <property type="match status" value="1"/>
</dbReference>
<keyword evidence="3" id="KW-0809">Transit peptide</keyword>
<evidence type="ECO:0000259" key="6">
    <source>
        <dbReference type="SMART" id="SM00861"/>
    </source>
</evidence>
<evidence type="ECO:0000313" key="8">
    <source>
        <dbReference type="Proteomes" id="UP001461498"/>
    </source>
</evidence>
<proteinExistence type="inferred from homology"/>
<dbReference type="PIRSF" id="PIRSF000157">
    <property type="entry name" value="Oxoglu_dh_E1"/>
    <property type="match status" value="1"/>
</dbReference>
<sequence length="916" mass="103859">MSNIFLKLSKKQSEKCWLLIKRAYQWKTGVYGYNPIKIKSEYRPNLQITKDNCQIFQLINAYRIHGHKKANINPVALNDQSAYIPELDLQIFGLKPDDQCNVNGLINSNEINGKVQDIVNYLESLYCNKISVEFSQVQNIEEREWLFNRYESIYNEEISTEYQYEILTALLKSQAFDKFLANKFVTLKRYGCEGAESQIAFFIELFKSMSQDGVRRLIIGCHHRGRLNVLTGLLKMPPELIFRKVQGKSEFPENSPMTGDVISHLCHSVDLDIDGKKLLISVTKPPSHLEAVCPVSIGETRGWQQEFKDSSYSNSGIPGDRVINVQVHGDAAIMGQGVMQESILMSTLPHFDIGGVVHLVINNQLGFTAPPHTSRGTPYATDISKIIAAPVLHVNGDYPNEVIKATRIAVEYQRKFRKSVFIDLNCFRRLGHNEVDDPTYTNPKIYNIIANKSTVPDLYAKYLINNNITNEENVKLIESNYNEQLSEILQNCDSKKTTEAEHLNKNWNNYKGNGDSITEWDTGVTEDLLRHVAEKSVDYPSNYTIHQNLMKAHIKSRIDKIQKGDGIDWATAETLAFGSLLYDGYNVRICGQDVGRGTFCHRHAIIVDQDSEDVFVPLNHLAPDQTAKLEVANSLLSEEAVLGFEYGFSTISPYNLVIWEAQFGDFFNGAQIHIDTYVSSAEAKWGVQSGLVMLLPHGYDGAGPEHSSARIERFLQLSNSNESLPDSENVNLNIVNPTTPAQYFHLLRRQMIRNYRKPLIVVAPKILIRLPEAVSSLKDLTCGTNFKAVIGDAKEDHSSIRKIIFVSGKHYYALKKRREELGAEDTAIIRVEELSPFPVHQLRSEILKYKNVKDFIWSQEEPQNMGFWTYCKSRFYNLVGCKLRYTGRKASAAPAVGIGEFHQKEAAYVIEAPFLK</sequence>
<dbReference type="Gene3D" id="3.40.50.12470">
    <property type="match status" value="1"/>
</dbReference>
<dbReference type="Proteomes" id="UP001461498">
    <property type="component" value="Unassembled WGS sequence"/>
</dbReference>
<evidence type="ECO:0000256" key="3">
    <source>
        <dbReference type="ARBA" id="ARBA00022946"/>
    </source>
</evidence>
<dbReference type="Gene3D" id="3.40.50.11610">
    <property type="entry name" value="Multifunctional 2-oxoglutarate metabolism enzyme, C-terminal domain"/>
    <property type="match status" value="1"/>
</dbReference>
<dbReference type="InterPro" id="IPR031717">
    <property type="entry name" value="ODO-1/KGD_C"/>
</dbReference>
<dbReference type="CDD" id="cd02016">
    <property type="entry name" value="TPP_E1_OGDC_like"/>
    <property type="match status" value="1"/>
</dbReference>
<feature type="domain" description="Transketolase-like pyrimidine-binding" evidence="6">
    <location>
        <begin position="567"/>
        <end position="770"/>
    </location>
</feature>
<keyword evidence="8" id="KW-1185">Reference proteome</keyword>
<evidence type="ECO:0000256" key="5">
    <source>
        <dbReference type="ARBA" id="ARBA00023052"/>
    </source>
</evidence>
<dbReference type="PANTHER" id="PTHR23152:SF4">
    <property type="entry name" value="2-OXOADIPATE DEHYDROGENASE COMPLEX COMPONENT E1"/>
    <property type="match status" value="1"/>
</dbReference>
<evidence type="ECO:0000256" key="2">
    <source>
        <dbReference type="ARBA" id="ARBA00006936"/>
    </source>
</evidence>
<dbReference type="Pfam" id="PF02779">
    <property type="entry name" value="Transket_pyr"/>
    <property type="match status" value="1"/>
</dbReference>
<evidence type="ECO:0000313" key="7">
    <source>
        <dbReference type="EMBL" id="KAK9497879.1"/>
    </source>
</evidence>
<comment type="similarity">
    <text evidence="2">Belongs to the alpha-ketoglutarate dehydrogenase family.</text>
</comment>
<dbReference type="InterPro" id="IPR001017">
    <property type="entry name" value="DH_E1"/>
</dbReference>
<evidence type="ECO:0000256" key="1">
    <source>
        <dbReference type="ARBA" id="ARBA00001964"/>
    </source>
</evidence>
<reference evidence="7 8" key="1">
    <citation type="submission" date="2022-12" db="EMBL/GenBank/DDBJ databases">
        <title>Chromosome-level genome assembly of true bugs.</title>
        <authorList>
            <person name="Ma L."/>
            <person name="Li H."/>
        </authorList>
    </citation>
    <scope>NUCLEOTIDE SEQUENCE [LARGE SCALE GENOMIC DNA]</scope>
    <source>
        <strain evidence="7">Lab_2022b</strain>
    </source>
</reference>
<dbReference type="Gene3D" id="3.40.50.970">
    <property type="match status" value="1"/>
</dbReference>
<dbReference type="Pfam" id="PF00676">
    <property type="entry name" value="E1_dh"/>
    <property type="match status" value="1"/>
</dbReference>
<name>A0AAW1CK60_9HEMI</name>
<dbReference type="InterPro" id="IPR005475">
    <property type="entry name" value="Transketolase-like_Pyr-bd"/>
</dbReference>
<keyword evidence="4" id="KW-0560">Oxidoreductase</keyword>
<organism evidence="7 8">
    <name type="scientific">Rhynocoris fuscipes</name>
    <dbReference type="NCBI Taxonomy" id="488301"/>
    <lineage>
        <taxon>Eukaryota</taxon>
        <taxon>Metazoa</taxon>
        <taxon>Ecdysozoa</taxon>
        <taxon>Arthropoda</taxon>
        <taxon>Hexapoda</taxon>
        <taxon>Insecta</taxon>
        <taxon>Pterygota</taxon>
        <taxon>Neoptera</taxon>
        <taxon>Paraneoptera</taxon>
        <taxon>Hemiptera</taxon>
        <taxon>Heteroptera</taxon>
        <taxon>Panheteroptera</taxon>
        <taxon>Cimicomorpha</taxon>
        <taxon>Reduviidae</taxon>
        <taxon>Harpactorinae</taxon>
        <taxon>Harpactorini</taxon>
        <taxon>Rhynocoris</taxon>
    </lineage>
</organism>
<dbReference type="InterPro" id="IPR011603">
    <property type="entry name" value="2oxoglutarate_DH_E1"/>
</dbReference>
<dbReference type="InterPro" id="IPR029061">
    <property type="entry name" value="THDP-binding"/>
</dbReference>
<accession>A0AAW1CK60</accession>
<dbReference type="NCBIfam" id="NF006914">
    <property type="entry name" value="PRK09404.1"/>
    <property type="match status" value="1"/>
</dbReference>
<protein>
    <recommendedName>
        <fullName evidence="6">Transketolase-like pyrimidine-binding domain-containing protein</fullName>
    </recommendedName>
</protein>